<dbReference type="PANTHER" id="PTHR42736">
    <property type="entry name" value="PROTEIN-GLUTAMINE GAMMA-GLUTAMYLTRANSFERASE"/>
    <property type="match status" value="1"/>
</dbReference>
<dbReference type="InterPro" id="IPR052901">
    <property type="entry name" value="Bact_TGase-like"/>
</dbReference>
<feature type="transmembrane region" description="Helical" evidence="2">
    <location>
        <begin position="42"/>
        <end position="67"/>
    </location>
</feature>
<feature type="region of interest" description="Disordered" evidence="1">
    <location>
        <begin position="564"/>
        <end position="595"/>
    </location>
</feature>
<keyword evidence="2" id="KW-0472">Membrane</keyword>
<dbReference type="InterPro" id="IPR021878">
    <property type="entry name" value="TgpA_N"/>
</dbReference>
<dbReference type="InterPro" id="IPR038765">
    <property type="entry name" value="Papain-like_cys_pep_sf"/>
</dbReference>
<evidence type="ECO:0000259" key="3">
    <source>
        <dbReference type="SMART" id="SM00460"/>
    </source>
</evidence>
<dbReference type="PANTHER" id="PTHR42736:SF1">
    <property type="entry name" value="PROTEIN-GLUTAMINE GAMMA-GLUTAMYLTRANSFERASE"/>
    <property type="match status" value="1"/>
</dbReference>
<keyword evidence="2" id="KW-0812">Transmembrane</keyword>
<feature type="transmembrane region" description="Helical" evidence="2">
    <location>
        <begin position="615"/>
        <end position="633"/>
    </location>
</feature>
<evidence type="ECO:0000256" key="2">
    <source>
        <dbReference type="SAM" id="Phobius"/>
    </source>
</evidence>
<dbReference type="Pfam" id="PF11992">
    <property type="entry name" value="TgpA_N"/>
    <property type="match status" value="1"/>
</dbReference>
<keyword evidence="2" id="KW-1133">Transmembrane helix</keyword>
<evidence type="ECO:0000313" key="5">
    <source>
        <dbReference type="Proteomes" id="UP000593626"/>
    </source>
</evidence>
<dbReference type="AlphaFoldDB" id="A0A7S8CE43"/>
<sequence>MKEQNKLIGGLGLSFLLYLIGFLLLTQWIVPIEYVGESGNLMWFYFFVALCMVMAWIGIPWGVTFIIKTTFILWVINSLFYPTLPFTSSLWFNQLIALIQQDIGLILSQQVANISDVFRTVLFFVLLGLLSYLVHFWIAVRQKLFLFYVMTLIYVTVIDTFTNYDASTSIVWMVGLGFLALSLLFLRRMVSLENLHKRGLLKRWLVPLIVLIVASTSVAFATPKSGPIWPDPVPYIQSYADGAGQGRYGKIGYGTDDSQLGGPFLPDNSVVFTALAEVQHNWRIETKDTYTGKGWVSSSQIPPLEFLPSEQVPFSLNPEQPERPKRSATLQFQQEYPHIVYPYGLNSIFIDEVQSLAVQPITQKVSTLNEAGEPVNVGTYSLEYQIPQYSMNGLRTAHTKVGNDIEMQAIMERYTQLPSELPNRVRELAEQITAEEDNWYDKAKAIENYFQRPEFVYDQTDVAIPEGNTDYVDQFLFDTQRGYCDNFSTSMVVMLRSIGIPAQWVKGYTSGESRGAVNTQYNEYEITNNNAHSWVEVYFPEVGWVPFEPTKGFSQTVLLNFDEERPDTTTPDVEDPAEKPEQPQTPEEVEQSSGGSSFSWTAFKLKVETFVKENMWKIMFITIGVTLLLIVLYRWRSKWLPYYLVRKFKNRKHDEKVMEEAYTALLKQLHRIGLPRNEGHTLRTYSARIDTYYGSDEMSSLTKLYEKELYKKESSEEEWKRALELWENLIKKTTA</sequence>
<feature type="transmembrane region" description="Helical" evidence="2">
    <location>
        <begin position="145"/>
        <end position="164"/>
    </location>
</feature>
<evidence type="ECO:0000313" key="4">
    <source>
        <dbReference type="EMBL" id="QPC48286.1"/>
    </source>
</evidence>
<keyword evidence="5" id="KW-1185">Reference proteome</keyword>
<reference evidence="4 5" key="1">
    <citation type="submission" date="2019-07" db="EMBL/GenBank/DDBJ databases">
        <title>Genome sequence of 2 isolates from Red Sea Mangroves.</title>
        <authorList>
            <person name="Sefrji F."/>
            <person name="Michoud G."/>
            <person name="Merlino G."/>
            <person name="Daffonchio D."/>
        </authorList>
    </citation>
    <scope>NUCLEOTIDE SEQUENCE [LARGE SCALE GENOMIC DNA]</scope>
    <source>
        <strain evidence="4 5">R1DC41</strain>
    </source>
</reference>
<protein>
    <submittedName>
        <fullName evidence="4">Transglutaminase domain-containing protein</fullName>
    </submittedName>
</protein>
<accession>A0A7S8CE43</accession>
<organism evidence="4 5">
    <name type="scientific">Mangrovibacillus cuniculi</name>
    <dbReference type="NCBI Taxonomy" id="2593652"/>
    <lineage>
        <taxon>Bacteria</taxon>
        <taxon>Bacillati</taxon>
        <taxon>Bacillota</taxon>
        <taxon>Bacilli</taxon>
        <taxon>Bacillales</taxon>
        <taxon>Bacillaceae</taxon>
        <taxon>Mangrovibacillus</taxon>
    </lineage>
</organism>
<dbReference type="Pfam" id="PF13559">
    <property type="entry name" value="DUF4129"/>
    <property type="match status" value="1"/>
</dbReference>
<proteinExistence type="predicted"/>
<feature type="transmembrane region" description="Helical" evidence="2">
    <location>
        <begin position="7"/>
        <end position="30"/>
    </location>
</feature>
<feature type="transmembrane region" description="Helical" evidence="2">
    <location>
        <begin position="79"/>
        <end position="97"/>
    </location>
</feature>
<feature type="domain" description="Transglutaminase-like" evidence="3">
    <location>
        <begin position="476"/>
        <end position="551"/>
    </location>
</feature>
<feature type="transmembrane region" description="Helical" evidence="2">
    <location>
        <begin position="201"/>
        <end position="221"/>
    </location>
</feature>
<evidence type="ECO:0000256" key="1">
    <source>
        <dbReference type="SAM" id="MobiDB-lite"/>
    </source>
</evidence>
<dbReference type="SUPFAM" id="SSF54001">
    <property type="entry name" value="Cysteine proteinases"/>
    <property type="match status" value="1"/>
</dbReference>
<feature type="transmembrane region" description="Helical" evidence="2">
    <location>
        <begin position="117"/>
        <end position="138"/>
    </location>
</feature>
<dbReference type="SMART" id="SM00460">
    <property type="entry name" value="TGc"/>
    <property type="match status" value="1"/>
</dbReference>
<dbReference type="RefSeq" id="WP_239672975.1">
    <property type="nucleotide sequence ID" value="NZ_CP049742.1"/>
</dbReference>
<dbReference type="Proteomes" id="UP000593626">
    <property type="component" value="Chromosome"/>
</dbReference>
<dbReference type="InterPro" id="IPR025403">
    <property type="entry name" value="TgpA-like_C"/>
</dbReference>
<dbReference type="EMBL" id="CP049742">
    <property type="protein sequence ID" value="QPC48286.1"/>
    <property type="molecule type" value="Genomic_DNA"/>
</dbReference>
<feature type="transmembrane region" description="Helical" evidence="2">
    <location>
        <begin position="170"/>
        <end position="189"/>
    </location>
</feature>
<dbReference type="Gene3D" id="3.10.620.30">
    <property type="match status" value="1"/>
</dbReference>
<dbReference type="InterPro" id="IPR002931">
    <property type="entry name" value="Transglutaminase-like"/>
</dbReference>
<dbReference type="KEGG" id="mcui:G8O30_15850"/>
<name>A0A7S8CE43_9BACI</name>
<dbReference type="Pfam" id="PF01841">
    <property type="entry name" value="Transglut_core"/>
    <property type="match status" value="1"/>
</dbReference>
<gene>
    <name evidence="4" type="ORF">G8O30_15850</name>
</gene>